<dbReference type="KEGG" id="mfa:Mfla_1312"/>
<evidence type="ECO:0008006" key="3">
    <source>
        <dbReference type="Google" id="ProtNLM"/>
    </source>
</evidence>
<dbReference type="Proteomes" id="UP000002440">
    <property type="component" value="Chromosome"/>
</dbReference>
<evidence type="ECO:0000313" key="1">
    <source>
        <dbReference type="EMBL" id="ABE49580.1"/>
    </source>
</evidence>
<proteinExistence type="predicted"/>
<dbReference type="PANTHER" id="PTHR37029:SF1">
    <property type="entry name" value="SSR1768 PROTEIN"/>
    <property type="match status" value="1"/>
</dbReference>
<reference evidence="1 2" key="1">
    <citation type="submission" date="2006-03" db="EMBL/GenBank/DDBJ databases">
        <title>Complete sequence of Methylobacillus flagellatus KT.</title>
        <authorList>
            <consortium name="US DOE Joint Genome Institute"/>
            <person name="Copeland A."/>
            <person name="Lucas S."/>
            <person name="Lapidus A."/>
            <person name="Barry K."/>
            <person name="Detter J.C."/>
            <person name="Glavina del Rio T."/>
            <person name="Hammon N."/>
            <person name="Israni S."/>
            <person name="Dalin E."/>
            <person name="Tice H."/>
            <person name="Pitluck S."/>
            <person name="Brettin T."/>
            <person name="Bruce D."/>
            <person name="Han C."/>
            <person name="Tapia R."/>
            <person name="Saunders E."/>
            <person name="Gilna P."/>
            <person name="Schmutz J."/>
            <person name="Larimer F."/>
            <person name="Land M."/>
            <person name="Kyrpides N."/>
            <person name="Anderson I."/>
            <person name="Richardson P."/>
        </authorList>
    </citation>
    <scope>NUCLEOTIDE SEQUENCE [LARGE SCALE GENOMIC DNA]</scope>
    <source>
        <strain evidence="2">KT / ATCC 51484 / DSM 6875</strain>
    </source>
</reference>
<dbReference type="EMBL" id="CP000284">
    <property type="protein sequence ID" value="ABE49580.1"/>
    <property type="molecule type" value="Genomic_DNA"/>
</dbReference>
<gene>
    <name evidence="1" type="ordered locus">Mfla_1312</name>
</gene>
<dbReference type="OrthoDB" id="9799670at2"/>
<organism evidence="1 2">
    <name type="scientific">Methylobacillus flagellatus (strain ATCC 51484 / DSM 6875 / VKM B-1610 / KT)</name>
    <dbReference type="NCBI Taxonomy" id="265072"/>
    <lineage>
        <taxon>Bacteria</taxon>
        <taxon>Pseudomonadati</taxon>
        <taxon>Pseudomonadota</taxon>
        <taxon>Betaproteobacteria</taxon>
        <taxon>Nitrosomonadales</taxon>
        <taxon>Methylophilaceae</taxon>
        <taxon>Methylobacillus</taxon>
    </lineage>
</organism>
<accession>Q1H1Q7</accession>
<dbReference type="RefSeq" id="WP_011479534.1">
    <property type="nucleotide sequence ID" value="NC_007947.1"/>
</dbReference>
<sequence length="60" mass="6623">MKIEFDPIADALYIALSENDVERTEEIRPGVILDYDALGNIVGFEMLSVSKQSGKLKHAA</sequence>
<dbReference type="eggNOG" id="COG5428">
    <property type="taxonomic scope" value="Bacteria"/>
</dbReference>
<keyword evidence="2" id="KW-1185">Reference proteome</keyword>
<dbReference type="PANTHER" id="PTHR37029">
    <property type="entry name" value="SSR1768 PROTEIN"/>
    <property type="match status" value="1"/>
</dbReference>
<dbReference type="InterPro" id="IPR019270">
    <property type="entry name" value="DUF2283"/>
</dbReference>
<dbReference type="HOGENOM" id="CLU_166740_4_0_4"/>
<evidence type="ECO:0000313" key="2">
    <source>
        <dbReference type="Proteomes" id="UP000002440"/>
    </source>
</evidence>
<name>Q1H1Q7_METFK</name>
<dbReference type="AlphaFoldDB" id="Q1H1Q7"/>
<protein>
    <recommendedName>
        <fullName evidence="3">DUF2283 domain-containing protein</fullName>
    </recommendedName>
</protein>
<dbReference type="Pfam" id="PF10049">
    <property type="entry name" value="DUF2283"/>
    <property type="match status" value="1"/>
</dbReference>